<evidence type="ECO:0000256" key="4">
    <source>
        <dbReference type="PROSITE-ProRule" id="PRU00473"/>
    </source>
</evidence>
<feature type="signal peptide" evidence="6">
    <location>
        <begin position="1"/>
        <end position="19"/>
    </location>
</feature>
<sequence length="506" mass="54285">MKTTLSLAVGITLSLSAFAQTNPQTTIVSQSTSPASVYHVNVISRTVQAVNYQHRSGATKLDFAGTDLMPSANGQAKVESKRGSIEIEVEFGNLQKPTTFGNEYLTYVLWAISPEGRAVNLGEVLVGGNRRSKLDVTTDLQAFALIVTAEPYYAVRQPSNVIVLENVVRDDTKGTAEAVNAKYELMERGSYIPTGYKFDPVILNANLPLEFFEARNALRIAQSEGAKEYASDSYQHAVQLMNSADGYATEKHSPKKLLIAASRDAVQTAEDARAIAVKKMDEQRLADERQASADAQAKSQGQADDAIRQKEQAQSDAAKAQSDMAANQAASVAAVTAAQADANQSRLAAQQAENDKTAMRMRLSEQLNAILQTRDSARGLIVSMSDVLFDTGKYSLKPGAREKLAKVAGILLAYPGLNIEVGGYTDNIGSDEMNQKLSQNRAGSVRDYLVQQGVAINSVSAKGFGNTLPVASNDNSSGRQQNRRVELLVSGEAIGSPVNATIGSLR</sequence>
<dbReference type="AlphaFoldDB" id="A0A428MPQ3"/>
<dbReference type="GO" id="GO:0009279">
    <property type="term" value="C:cell outer membrane"/>
    <property type="evidence" value="ECO:0007669"/>
    <property type="project" value="UniProtKB-SubCell"/>
</dbReference>
<keyword evidence="2 4" id="KW-0472">Membrane</keyword>
<evidence type="ECO:0000256" key="3">
    <source>
        <dbReference type="ARBA" id="ARBA00023237"/>
    </source>
</evidence>
<evidence type="ECO:0000313" key="8">
    <source>
        <dbReference type="EMBL" id="RSL18888.1"/>
    </source>
</evidence>
<name>A0A428MPQ3_9BACT</name>
<comment type="caution">
    <text evidence="8">The sequence shown here is derived from an EMBL/GenBank/DDBJ whole genome shotgun (WGS) entry which is preliminary data.</text>
</comment>
<dbReference type="PRINTS" id="PR01021">
    <property type="entry name" value="OMPADOMAIN"/>
</dbReference>
<dbReference type="Proteomes" id="UP000269669">
    <property type="component" value="Unassembled WGS sequence"/>
</dbReference>
<dbReference type="InterPro" id="IPR050330">
    <property type="entry name" value="Bact_OuterMem_StrucFunc"/>
</dbReference>
<accession>A0A428MPQ3</accession>
<dbReference type="Gene3D" id="3.30.1330.60">
    <property type="entry name" value="OmpA-like domain"/>
    <property type="match status" value="1"/>
</dbReference>
<evidence type="ECO:0000256" key="6">
    <source>
        <dbReference type="SAM" id="SignalP"/>
    </source>
</evidence>
<gene>
    <name evidence="8" type="ORF">EDE15_4494</name>
</gene>
<keyword evidence="3" id="KW-0998">Cell outer membrane</keyword>
<evidence type="ECO:0000256" key="5">
    <source>
        <dbReference type="SAM" id="MobiDB-lite"/>
    </source>
</evidence>
<evidence type="ECO:0000256" key="2">
    <source>
        <dbReference type="ARBA" id="ARBA00023136"/>
    </source>
</evidence>
<evidence type="ECO:0000313" key="9">
    <source>
        <dbReference type="Proteomes" id="UP000269669"/>
    </source>
</evidence>
<dbReference type="InterPro" id="IPR006665">
    <property type="entry name" value="OmpA-like"/>
</dbReference>
<evidence type="ECO:0000259" key="7">
    <source>
        <dbReference type="PROSITE" id="PS51123"/>
    </source>
</evidence>
<feature type="chain" id="PRO_5019003214" evidence="6">
    <location>
        <begin position="20"/>
        <end position="506"/>
    </location>
</feature>
<feature type="domain" description="OmpA-like" evidence="7">
    <location>
        <begin position="376"/>
        <end position="493"/>
    </location>
</feature>
<dbReference type="Pfam" id="PF00691">
    <property type="entry name" value="OmpA"/>
    <property type="match status" value="1"/>
</dbReference>
<feature type="region of interest" description="Disordered" evidence="5">
    <location>
        <begin position="285"/>
        <end position="322"/>
    </location>
</feature>
<dbReference type="InterPro" id="IPR036737">
    <property type="entry name" value="OmpA-like_sf"/>
</dbReference>
<organism evidence="8 9">
    <name type="scientific">Edaphobacter aggregans</name>
    <dbReference type="NCBI Taxonomy" id="570835"/>
    <lineage>
        <taxon>Bacteria</taxon>
        <taxon>Pseudomonadati</taxon>
        <taxon>Acidobacteriota</taxon>
        <taxon>Terriglobia</taxon>
        <taxon>Terriglobales</taxon>
        <taxon>Acidobacteriaceae</taxon>
        <taxon>Edaphobacter</taxon>
    </lineage>
</organism>
<dbReference type="PANTHER" id="PTHR30329:SF21">
    <property type="entry name" value="LIPOPROTEIN YIAD-RELATED"/>
    <property type="match status" value="1"/>
</dbReference>
<dbReference type="CDD" id="cd07185">
    <property type="entry name" value="OmpA_C-like"/>
    <property type="match status" value="1"/>
</dbReference>
<dbReference type="OrthoDB" id="9782229at2"/>
<proteinExistence type="predicted"/>
<keyword evidence="9" id="KW-1185">Reference proteome</keyword>
<comment type="subcellular location">
    <subcellularLocation>
        <location evidence="1">Cell outer membrane</location>
    </subcellularLocation>
</comment>
<protein>
    <submittedName>
        <fullName evidence="8">Outer membrane protein OmpA-like peptidoglycan-associated protein</fullName>
    </submittedName>
</protein>
<dbReference type="PANTHER" id="PTHR30329">
    <property type="entry name" value="STATOR ELEMENT OF FLAGELLAR MOTOR COMPLEX"/>
    <property type="match status" value="1"/>
</dbReference>
<keyword evidence="6" id="KW-0732">Signal</keyword>
<dbReference type="EMBL" id="RSDW01000001">
    <property type="protein sequence ID" value="RSL18888.1"/>
    <property type="molecule type" value="Genomic_DNA"/>
</dbReference>
<evidence type="ECO:0000256" key="1">
    <source>
        <dbReference type="ARBA" id="ARBA00004442"/>
    </source>
</evidence>
<dbReference type="SUPFAM" id="SSF103088">
    <property type="entry name" value="OmpA-like"/>
    <property type="match status" value="1"/>
</dbReference>
<dbReference type="RefSeq" id="WP_125487179.1">
    <property type="nucleotide sequence ID" value="NZ_RSDW01000001.1"/>
</dbReference>
<reference evidence="8 9" key="1">
    <citation type="submission" date="2018-12" db="EMBL/GenBank/DDBJ databases">
        <title>Sequencing of bacterial isolates from soil warming experiment in Harvard Forest, Massachusetts, USA.</title>
        <authorList>
            <person name="Deangelis K."/>
        </authorList>
    </citation>
    <scope>NUCLEOTIDE SEQUENCE [LARGE SCALE GENOMIC DNA]</scope>
    <source>
        <strain evidence="8 9">EB153</strain>
    </source>
</reference>
<dbReference type="PROSITE" id="PS51123">
    <property type="entry name" value="OMPA_2"/>
    <property type="match status" value="1"/>
</dbReference>
<dbReference type="InterPro" id="IPR006664">
    <property type="entry name" value="OMP_bac"/>
</dbReference>